<feature type="domain" description="NB-ARC" evidence="6">
    <location>
        <begin position="398"/>
        <end position="540"/>
    </location>
</feature>
<sequence>MADLAIGFSKTVVEGLANKVKEAISEEAEQWQIVERDMVFITGEFEMMQSFLDVADQERVRNKVVKTWVRQVRDLSYDVEDCIEFVIHLDSKRAWWLRLWNQVPSCNCTKEPPERPIDTAVAEIKQLKARVEDVSQRNMRYSLISDSGSKPSTQQHGPAPRYLVNAEASDMFDEEREAARKNRGLVDLTKLITRNDKDLQVISVWGTGGDLGMTSIIMDAYEEEKICNDFRFRAWVKMVHPFNPLKFIQALAVQFYANSGQELVSKGDLGDEFVLRNNTEKYLVVLEDLCSMAEWHAVRTYLPDLQKGSRIIVSTSHLEIARLCTGRQYQVSELKVISGHHSICVFYKEISAEDQKGSQSTEEGALSQDKKAEQWLTNCFPVGRETEADKLFSLITLGHGGTISVWGIAGVGKSTLVQTVYYRCVIQKQFDFCIWVDVCHPLNLLSISRNMLRESPQVTDHIQECQNLLQKRRCLVIVDGLRSKEDWDLINAKLICGTSKTCIVVVTTEERVAMHCAVTVNSVFQVKGLEVEAALKLFRKVRPFVDYICLYVNRANTFHDESDNNWRRSGECGTPGFIEIGMVLEG</sequence>
<evidence type="ECO:0008006" key="10">
    <source>
        <dbReference type="Google" id="ProtNLM"/>
    </source>
</evidence>
<dbReference type="PANTHER" id="PTHR19338:SF58">
    <property type="entry name" value="OS09G0517100 PROTEIN"/>
    <property type="match status" value="1"/>
</dbReference>
<feature type="domain" description="NB-ARC" evidence="6">
    <location>
        <begin position="196"/>
        <end position="350"/>
    </location>
</feature>
<dbReference type="Gene3D" id="1.20.5.4130">
    <property type="match status" value="1"/>
</dbReference>
<dbReference type="Pfam" id="PF00931">
    <property type="entry name" value="NB-ARC"/>
    <property type="match status" value="2"/>
</dbReference>
<dbReference type="Proteomes" id="UP000324897">
    <property type="component" value="Unassembled WGS sequence"/>
</dbReference>
<feature type="domain" description="Disease resistance N-terminal" evidence="7">
    <location>
        <begin position="12"/>
        <end position="93"/>
    </location>
</feature>
<name>A0A5J9SPR5_9POAL</name>
<evidence type="ECO:0000256" key="4">
    <source>
        <dbReference type="ARBA" id="ARBA00022741"/>
    </source>
</evidence>
<organism evidence="8 9">
    <name type="scientific">Eragrostis curvula</name>
    <name type="common">weeping love grass</name>
    <dbReference type="NCBI Taxonomy" id="38414"/>
    <lineage>
        <taxon>Eukaryota</taxon>
        <taxon>Viridiplantae</taxon>
        <taxon>Streptophyta</taxon>
        <taxon>Embryophyta</taxon>
        <taxon>Tracheophyta</taxon>
        <taxon>Spermatophyta</taxon>
        <taxon>Magnoliopsida</taxon>
        <taxon>Liliopsida</taxon>
        <taxon>Poales</taxon>
        <taxon>Poaceae</taxon>
        <taxon>PACMAD clade</taxon>
        <taxon>Chloridoideae</taxon>
        <taxon>Eragrostideae</taxon>
        <taxon>Eragrostidinae</taxon>
        <taxon>Eragrostis</taxon>
    </lineage>
</organism>
<dbReference type="InterPro" id="IPR041118">
    <property type="entry name" value="Rx_N"/>
</dbReference>
<keyword evidence="4" id="KW-0547">Nucleotide-binding</keyword>
<accession>A0A5J9SPR5</accession>
<comment type="similarity">
    <text evidence="1">Belongs to the disease resistance NB-LRR family.</text>
</comment>
<gene>
    <name evidence="8" type="ORF">EJB05_53585</name>
</gene>
<dbReference type="CDD" id="cd14798">
    <property type="entry name" value="RX-CC_like"/>
    <property type="match status" value="1"/>
</dbReference>
<reference evidence="8 9" key="1">
    <citation type="journal article" date="2019" name="Sci. Rep.">
        <title>A high-quality genome of Eragrostis curvula grass provides insights into Poaceae evolution and supports new strategies to enhance forage quality.</title>
        <authorList>
            <person name="Carballo J."/>
            <person name="Santos B.A.C.M."/>
            <person name="Zappacosta D."/>
            <person name="Garbus I."/>
            <person name="Selva J.P."/>
            <person name="Gallo C.A."/>
            <person name="Diaz A."/>
            <person name="Albertini E."/>
            <person name="Caccamo M."/>
            <person name="Echenique V."/>
        </authorList>
    </citation>
    <scope>NUCLEOTIDE SEQUENCE [LARGE SCALE GENOMIC DNA]</scope>
    <source>
        <strain evidence="9">cv. Victoria</strain>
        <tissue evidence="8">Leaf</tissue>
    </source>
</reference>
<feature type="non-terminal residue" evidence="8">
    <location>
        <position position="1"/>
    </location>
</feature>
<protein>
    <recommendedName>
        <fullName evidence="10">NB-ARC domain-containing protein</fullName>
    </recommendedName>
</protein>
<evidence type="ECO:0000256" key="1">
    <source>
        <dbReference type="ARBA" id="ARBA00008894"/>
    </source>
</evidence>
<dbReference type="InterPro" id="IPR038005">
    <property type="entry name" value="RX-like_CC"/>
</dbReference>
<dbReference type="Gramene" id="TVU00973">
    <property type="protein sequence ID" value="TVU00973"/>
    <property type="gene ID" value="EJB05_53585"/>
</dbReference>
<keyword evidence="5" id="KW-0611">Plant defense</keyword>
<proteinExistence type="inferred from homology"/>
<evidence type="ECO:0000313" key="8">
    <source>
        <dbReference type="EMBL" id="TVU00973.1"/>
    </source>
</evidence>
<comment type="caution">
    <text evidence="8">The sequence shown here is derived from an EMBL/GenBank/DDBJ whole genome shotgun (WGS) entry which is preliminary data.</text>
</comment>
<dbReference type="InterPro" id="IPR002182">
    <property type="entry name" value="NB-ARC"/>
</dbReference>
<evidence type="ECO:0000259" key="7">
    <source>
        <dbReference type="Pfam" id="PF18052"/>
    </source>
</evidence>
<keyword evidence="2" id="KW-0433">Leucine-rich repeat</keyword>
<keyword evidence="9" id="KW-1185">Reference proteome</keyword>
<dbReference type="AlphaFoldDB" id="A0A5J9SPR5"/>
<evidence type="ECO:0000259" key="6">
    <source>
        <dbReference type="Pfam" id="PF00931"/>
    </source>
</evidence>
<evidence type="ECO:0000256" key="5">
    <source>
        <dbReference type="ARBA" id="ARBA00022821"/>
    </source>
</evidence>
<dbReference type="GO" id="GO:0043531">
    <property type="term" value="F:ADP binding"/>
    <property type="evidence" value="ECO:0007669"/>
    <property type="project" value="InterPro"/>
</dbReference>
<evidence type="ECO:0000313" key="9">
    <source>
        <dbReference type="Proteomes" id="UP000324897"/>
    </source>
</evidence>
<dbReference type="SUPFAM" id="SSF52540">
    <property type="entry name" value="P-loop containing nucleoside triphosphate hydrolases"/>
    <property type="match status" value="2"/>
</dbReference>
<dbReference type="Gene3D" id="3.40.50.300">
    <property type="entry name" value="P-loop containing nucleotide triphosphate hydrolases"/>
    <property type="match status" value="2"/>
</dbReference>
<evidence type="ECO:0000256" key="3">
    <source>
        <dbReference type="ARBA" id="ARBA00022737"/>
    </source>
</evidence>
<keyword evidence="3" id="KW-0677">Repeat</keyword>
<dbReference type="InterPro" id="IPR027417">
    <property type="entry name" value="P-loop_NTPase"/>
</dbReference>
<dbReference type="PANTHER" id="PTHR19338">
    <property type="entry name" value="TRANSLOCASE OF INNER MITOCHONDRIAL MEMBRANE 13 HOMOLOG"/>
    <property type="match status" value="1"/>
</dbReference>
<evidence type="ECO:0000256" key="2">
    <source>
        <dbReference type="ARBA" id="ARBA00022614"/>
    </source>
</evidence>
<dbReference type="EMBL" id="RWGY01000516">
    <property type="protein sequence ID" value="TVU00973.1"/>
    <property type="molecule type" value="Genomic_DNA"/>
</dbReference>
<dbReference type="Pfam" id="PF18052">
    <property type="entry name" value="Rx_N"/>
    <property type="match status" value="1"/>
</dbReference>
<dbReference type="OrthoDB" id="590002at2759"/>
<dbReference type="GO" id="GO:0006952">
    <property type="term" value="P:defense response"/>
    <property type="evidence" value="ECO:0007669"/>
    <property type="project" value="UniProtKB-KW"/>
</dbReference>